<feature type="domain" description="Transcription regulator PadR N-terminal" evidence="1">
    <location>
        <begin position="22"/>
        <end position="93"/>
    </location>
</feature>
<dbReference type="AlphaFoldDB" id="A0A1N7F3D4"/>
<evidence type="ECO:0000259" key="1">
    <source>
        <dbReference type="Pfam" id="PF03551"/>
    </source>
</evidence>
<dbReference type="InterPro" id="IPR036390">
    <property type="entry name" value="WH_DNA-bd_sf"/>
</dbReference>
<accession>A0A1N7F3D4</accession>
<comment type="caution">
    <text evidence="3">The sequence shown here is derived from an EMBL/GenBank/DDBJ whole genome shotgun (WGS) entry which is preliminary data.</text>
</comment>
<evidence type="ECO:0000313" key="2">
    <source>
        <dbReference type="EMBL" id="MBB6112083.1"/>
    </source>
</evidence>
<organism evidence="3 5">
    <name type="scientific">Mucilaginibacter lappiensis</name>
    <dbReference type="NCBI Taxonomy" id="354630"/>
    <lineage>
        <taxon>Bacteria</taxon>
        <taxon>Pseudomonadati</taxon>
        <taxon>Bacteroidota</taxon>
        <taxon>Sphingobacteriia</taxon>
        <taxon>Sphingobacteriales</taxon>
        <taxon>Sphingobacteriaceae</taxon>
        <taxon>Mucilaginibacter</taxon>
    </lineage>
</organism>
<dbReference type="Proteomes" id="UP000548326">
    <property type="component" value="Unassembled WGS sequence"/>
</dbReference>
<protein>
    <submittedName>
        <fullName evidence="3">PadR family transcriptional regulator PadR</fullName>
    </submittedName>
</protein>
<reference evidence="4 5" key="1">
    <citation type="submission" date="2020-08" db="EMBL/GenBank/DDBJ databases">
        <title>Genomic Encyclopedia of Type Strains, Phase IV (KMG-V): Genome sequencing to study the core and pangenomes of soil and plant-associated prokaryotes.</title>
        <authorList>
            <person name="Whitman W."/>
        </authorList>
    </citation>
    <scope>NUCLEOTIDE SEQUENCE [LARGE SCALE GENOMIC DNA]</scope>
    <source>
        <strain evidence="2 4">ANJLi2</strain>
        <strain evidence="3 5">MP601</strain>
    </source>
</reference>
<proteinExistence type="predicted"/>
<dbReference type="SUPFAM" id="SSF46785">
    <property type="entry name" value="Winged helix' DNA-binding domain"/>
    <property type="match status" value="1"/>
</dbReference>
<name>A0A1N7F3D4_9SPHI</name>
<dbReference type="InterPro" id="IPR005149">
    <property type="entry name" value="Tscrpt_reg_PadR_N"/>
</dbReference>
<keyword evidence="4" id="KW-1185">Reference proteome</keyword>
<gene>
    <name evidence="3" type="ORF">HDF22_002033</name>
    <name evidence="2" type="ORF">HDF23_004856</name>
</gene>
<evidence type="ECO:0000313" key="5">
    <source>
        <dbReference type="Proteomes" id="UP000548326"/>
    </source>
</evidence>
<dbReference type="Proteomes" id="UP000541583">
    <property type="component" value="Unassembled WGS sequence"/>
</dbReference>
<sequence length="110" mass="12793">MESNVIAKWETQMKKGTLDFIILLLLKKKDQYGYELLEQIKLASGYDISEGTIYPLLNRLKDDRFIESKWVEMETGMPRKYYSITNSGQTSLEKMTAFWATLSANLENLI</sequence>
<dbReference type="InterPro" id="IPR052509">
    <property type="entry name" value="Metal_resp_DNA-bind_regulator"/>
</dbReference>
<dbReference type="EMBL" id="JACHCB010000016">
    <property type="protein sequence ID" value="MBB6112083.1"/>
    <property type="molecule type" value="Genomic_DNA"/>
</dbReference>
<dbReference type="Pfam" id="PF03551">
    <property type="entry name" value="PadR"/>
    <property type="match status" value="1"/>
</dbReference>
<dbReference type="Gene3D" id="1.10.10.10">
    <property type="entry name" value="Winged helix-like DNA-binding domain superfamily/Winged helix DNA-binding domain"/>
    <property type="match status" value="1"/>
</dbReference>
<dbReference type="RefSeq" id="WP_076377181.1">
    <property type="nucleotide sequence ID" value="NZ_FTMG01000016.1"/>
</dbReference>
<evidence type="ECO:0000313" key="4">
    <source>
        <dbReference type="Proteomes" id="UP000541583"/>
    </source>
</evidence>
<dbReference type="STRING" id="354630.SAMN05421821_11697"/>
<dbReference type="OrthoDB" id="9808017at2"/>
<evidence type="ECO:0000313" key="3">
    <source>
        <dbReference type="EMBL" id="MBB6127920.1"/>
    </source>
</evidence>
<dbReference type="EMBL" id="JACHCA010000005">
    <property type="protein sequence ID" value="MBB6127920.1"/>
    <property type="molecule type" value="Genomic_DNA"/>
</dbReference>
<dbReference type="PANTHER" id="PTHR33169:SF14">
    <property type="entry name" value="TRANSCRIPTIONAL REGULATOR RV3488"/>
    <property type="match status" value="1"/>
</dbReference>
<dbReference type="PANTHER" id="PTHR33169">
    <property type="entry name" value="PADR-FAMILY TRANSCRIPTIONAL REGULATOR"/>
    <property type="match status" value="1"/>
</dbReference>
<dbReference type="InterPro" id="IPR036388">
    <property type="entry name" value="WH-like_DNA-bd_sf"/>
</dbReference>